<feature type="compositionally biased region" description="Basic and acidic residues" evidence="1">
    <location>
        <begin position="242"/>
        <end position="251"/>
    </location>
</feature>
<sequence>MSEEAENVSIPQAIAFEDKVFPTPCRKEEDILSSSITTTSVSPLRSEPFSGVTETSIEEHILVKTIREQIQKQPSKCDPPAWTKHLSSYRGCTAEKRTKQQENRDDGSKESESAEKSKMVVREPTESAATAQREIEEIAAIAEKARAEIVELEAQLTRQEAEAQRLAEQAAAMVAQLEIEADKKSKIAEVAILKAKLALQCVDSQVKNGSQIAEAIAKMISKAEKGVTVAEDRAEISSISSPRDERQEHSVDTNNEVSGINEIDVDIAEPPKIIRQTEVPADLEDKKEKKELTIVTDIEGAADEFVISPLDDASPRKRSMDDGSTIETIYRKIEECQETILNPDVSMEEQSKAAELMEKMARIAKITEFLEPKKPVVSPLSCAASTDSVPKEA</sequence>
<accession>A0A9K3LYS5</accession>
<evidence type="ECO:0000256" key="1">
    <source>
        <dbReference type="SAM" id="MobiDB-lite"/>
    </source>
</evidence>
<evidence type="ECO:0000313" key="2">
    <source>
        <dbReference type="EMBL" id="KAG7370697.1"/>
    </source>
</evidence>
<proteinExistence type="predicted"/>
<keyword evidence="3" id="KW-1185">Reference proteome</keyword>
<feature type="region of interest" description="Disordered" evidence="1">
    <location>
        <begin position="32"/>
        <end position="53"/>
    </location>
</feature>
<dbReference type="AlphaFoldDB" id="A0A9K3LYS5"/>
<feature type="compositionally biased region" description="Low complexity" evidence="1">
    <location>
        <begin position="33"/>
        <end position="42"/>
    </location>
</feature>
<comment type="caution">
    <text evidence="2">The sequence shown here is derived from an EMBL/GenBank/DDBJ whole genome shotgun (WGS) entry which is preliminary data.</text>
</comment>
<dbReference type="Proteomes" id="UP000693970">
    <property type="component" value="Unassembled WGS sequence"/>
</dbReference>
<name>A0A9K3LYS5_9STRA</name>
<evidence type="ECO:0000313" key="3">
    <source>
        <dbReference type="Proteomes" id="UP000693970"/>
    </source>
</evidence>
<dbReference type="EMBL" id="JAGRRH010000004">
    <property type="protein sequence ID" value="KAG7370697.1"/>
    <property type="molecule type" value="Genomic_DNA"/>
</dbReference>
<feature type="region of interest" description="Disordered" evidence="1">
    <location>
        <begin position="70"/>
        <end position="130"/>
    </location>
</feature>
<gene>
    <name evidence="2" type="ORF">IV203_019267</name>
</gene>
<feature type="compositionally biased region" description="Basic and acidic residues" evidence="1">
    <location>
        <begin position="93"/>
        <end position="125"/>
    </location>
</feature>
<reference evidence="2" key="2">
    <citation type="submission" date="2021-04" db="EMBL/GenBank/DDBJ databases">
        <authorList>
            <person name="Podell S."/>
        </authorList>
    </citation>
    <scope>NUCLEOTIDE SEQUENCE</scope>
    <source>
        <strain evidence="2">Hildebrandi</strain>
    </source>
</reference>
<protein>
    <submittedName>
        <fullName evidence="2">Uncharacterized protein</fullName>
    </submittedName>
</protein>
<organism evidence="2 3">
    <name type="scientific">Nitzschia inconspicua</name>
    <dbReference type="NCBI Taxonomy" id="303405"/>
    <lineage>
        <taxon>Eukaryota</taxon>
        <taxon>Sar</taxon>
        <taxon>Stramenopiles</taxon>
        <taxon>Ochrophyta</taxon>
        <taxon>Bacillariophyta</taxon>
        <taxon>Bacillariophyceae</taxon>
        <taxon>Bacillariophycidae</taxon>
        <taxon>Bacillariales</taxon>
        <taxon>Bacillariaceae</taxon>
        <taxon>Nitzschia</taxon>
    </lineage>
</organism>
<feature type="region of interest" description="Disordered" evidence="1">
    <location>
        <begin position="233"/>
        <end position="258"/>
    </location>
</feature>
<reference evidence="2" key="1">
    <citation type="journal article" date="2021" name="Sci. Rep.">
        <title>Diploid genomic architecture of Nitzschia inconspicua, an elite biomass production diatom.</title>
        <authorList>
            <person name="Oliver A."/>
            <person name="Podell S."/>
            <person name="Pinowska A."/>
            <person name="Traller J.C."/>
            <person name="Smith S.R."/>
            <person name="McClure R."/>
            <person name="Beliaev A."/>
            <person name="Bohutskyi P."/>
            <person name="Hill E.A."/>
            <person name="Rabines A."/>
            <person name="Zheng H."/>
            <person name="Allen L.Z."/>
            <person name="Kuo A."/>
            <person name="Grigoriev I.V."/>
            <person name="Allen A.E."/>
            <person name="Hazlebeck D."/>
            <person name="Allen E.E."/>
        </authorList>
    </citation>
    <scope>NUCLEOTIDE SEQUENCE</scope>
    <source>
        <strain evidence="2">Hildebrandi</strain>
    </source>
</reference>